<dbReference type="EMBL" id="FLUM01000001">
    <property type="protein sequence ID" value="SBV95493.1"/>
    <property type="molecule type" value="Genomic_DNA"/>
</dbReference>
<protein>
    <submittedName>
        <fullName evidence="1">Uncharacterized protein</fullName>
    </submittedName>
</protein>
<dbReference type="AlphaFoldDB" id="A0A212J7S9"/>
<evidence type="ECO:0000313" key="1">
    <source>
        <dbReference type="EMBL" id="SBV95493.1"/>
    </source>
</evidence>
<name>A0A212J7S9_9BACT</name>
<gene>
    <name evidence="1" type="ORF">KL86DYS1_11406</name>
</gene>
<organism evidence="1">
    <name type="scientific">uncultured Dysgonomonas sp</name>
    <dbReference type="NCBI Taxonomy" id="206096"/>
    <lineage>
        <taxon>Bacteria</taxon>
        <taxon>Pseudomonadati</taxon>
        <taxon>Bacteroidota</taxon>
        <taxon>Bacteroidia</taxon>
        <taxon>Bacteroidales</taxon>
        <taxon>Dysgonomonadaceae</taxon>
        <taxon>Dysgonomonas</taxon>
        <taxon>environmental samples</taxon>
    </lineage>
</organism>
<dbReference type="RefSeq" id="WP_363927260.1">
    <property type="nucleotide sequence ID" value="NZ_LT599032.1"/>
</dbReference>
<reference evidence="1" key="1">
    <citation type="submission" date="2016-04" db="EMBL/GenBank/DDBJ databases">
        <authorList>
            <person name="Evans L.H."/>
            <person name="Alamgir A."/>
            <person name="Owens N."/>
            <person name="Weber N.D."/>
            <person name="Virtaneva K."/>
            <person name="Barbian K."/>
            <person name="Babar A."/>
            <person name="Rosenke K."/>
        </authorList>
    </citation>
    <scope>NUCLEOTIDE SEQUENCE</scope>
    <source>
        <strain evidence="1">86-1</strain>
    </source>
</reference>
<accession>A0A212J7S9</accession>
<sequence>MNKILFTLILILNVITVYSQPAERIIKVAVVPNSNNWNYNLNSKAIFDVTVTQNGIQMENIDVRYELSYDMLKPFKVEKATLKDGTISIDAGTMKTAGFLRCQVFVYRVEKNMRGVQQQDIYPKQ</sequence>
<proteinExistence type="predicted"/>